<organism evidence="8 9">
    <name type="scientific">Rhodococcus wratislaviensis</name>
    <name type="common">Tsukamurella wratislaviensis</name>
    <dbReference type="NCBI Taxonomy" id="44752"/>
    <lineage>
        <taxon>Bacteria</taxon>
        <taxon>Bacillati</taxon>
        <taxon>Actinomycetota</taxon>
        <taxon>Actinomycetes</taxon>
        <taxon>Mycobacteriales</taxon>
        <taxon>Nocardiaceae</taxon>
        <taxon>Rhodococcus</taxon>
    </lineage>
</organism>
<dbReference type="InterPro" id="IPR032808">
    <property type="entry name" value="DoxX"/>
</dbReference>
<evidence type="ECO:0000313" key="9">
    <source>
        <dbReference type="Proteomes" id="UP000287519"/>
    </source>
</evidence>
<comment type="caution">
    <text evidence="8">The sequence shown here is derived from an EMBL/GenBank/DDBJ whole genome shotgun (WGS) entry which is preliminary data.</text>
</comment>
<keyword evidence="4 7" id="KW-0812">Transmembrane</keyword>
<keyword evidence="6 7" id="KW-0472">Membrane</keyword>
<name>A0A402CG35_RHOWR</name>
<keyword evidence="9" id="KW-1185">Reference proteome</keyword>
<keyword evidence="3" id="KW-1003">Cell membrane</keyword>
<evidence type="ECO:0000256" key="1">
    <source>
        <dbReference type="ARBA" id="ARBA00004651"/>
    </source>
</evidence>
<dbReference type="Proteomes" id="UP000287519">
    <property type="component" value="Unassembled WGS sequence"/>
</dbReference>
<evidence type="ECO:0000256" key="5">
    <source>
        <dbReference type="ARBA" id="ARBA00022989"/>
    </source>
</evidence>
<evidence type="ECO:0000313" key="8">
    <source>
        <dbReference type="EMBL" id="GCE42545.1"/>
    </source>
</evidence>
<dbReference type="InterPro" id="IPR051907">
    <property type="entry name" value="DoxX-like_oxidoreductase"/>
</dbReference>
<dbReference type="Pfam" id="PF07681">
    <property type="entry name" value="DoxX"/>
    <property type="match status" value="1"/>
</dbReference>
<evidence type="ECO:0000256" key="4">
    <source>
        <dbReference type="ARBA" id="ARBA00022692"/>
    </source>
</evidence>
<comment type="similarity">
    <text evidence="2">Belongs to the DoxX family.</text>
</comment>
<reference evidence="8 9" key="1">
    <citation type="submission" date="2018-11" db="EMBL/GenBank/DDBJ databases">
        <title>Microbial catabolism of amino acid.</title>
        <authorList>
            <person name="Hibi M."/>
            <person name="Ogawa J."/>
        </authorList>
    </citation>
    <scope>NUCLEOTIDE SEQUENCE [LARGE SCALE GENOMIC DNA]</scope>
    <source>
        <strain evidence="8 9">C31-06</strain>
    </source>
</reference>
<comment type="subcellular location">
    <subcellularLocation>
        <location evidence="1">Cell membrane</location>
        <topology evidence="1">Multi-pass membrane protein</topology>
    </subcellularLocation>
</comment>
<evidence type="ECO:0000256" key="3">
    <source>
        <dbReference type="ARBA" id="ARBA00022475"/>
    </source>
</evidence>
<evidence type="ECO:0000256" key="7">
    <source>
        <dbReference type="SAM" id="Phobius"/>
    </source>
</evidence>
<evidence type="ECO:0008006" key="10">
    <source>
        <dbReference type="Google" id="ProtNLM"/>
    </source>
</evidence>
<dbReference type="AlphaFoldDB" id="A0A402CG35"/>
<dbReference type="PANTHER" id="PTHR33452:SF1">
    <property type="entry name" value="INNER MEMBRANE PROTEIN YPHA-RELATED"/>
    <property type="match status" value="1"/>
</dbReference>
<dbReference type="EMBL" id="BHYM01000060">
    <property type="protein sequence ID" value="GCE42545.1"/>
    <property type="molecule type" value="Genomic_DNA"/>
</dbReference>
<evidence type="ECO:0000256" key="2">
    <source>
        <dbReference type="ARBA" id="ARBA00006679"/>
    </source>
</evidence>
<feature type="transmembrane region" description="Helical" evidence="7">
    <location>
        <begin position="109"/>
        <end position="128"/>
    </location>
</feature>
<proteinExistence type="inferred from homology"/>
<dbReference type="RefSeq" id="WP_225858338.1">
    <property type="nucleotide sequence ID" value="NZ_BHYM01000060.1"/>
</dbReference>
<gene>
    <name evidence="8" type="ORF">Rhow_006674</name>
</gene>
<feature type="transmembrane region" description="Helical" evidence="7">
    <location>
        <begin position="66"/>
        <end position="88"/>
    </location>
</feature>
<evidence type="ECO:0000256" key="6">
    <source>
        <dbReference type="ARBA" id="ARBA00023136"/>
    </source>
</evidence>
<dbReference type="GO" id="GO:0005886">
    <property type="term" value="C:plasma membrane"/>
    <property type="evidence" value="ECO:0007669"/>
    <property type="project" value="UniProtKB-SubCell"/>
</dbReference>
<accession>A0A402CG35</accession>
<protein>
    <recommendedName>
        <fullName evidence="10">DoxX family protein</fullName>
    </recommendedName>
</protein>
<sequence length="174" mass="17814">MYNAQLDVGLLLLRVVAGSTMAAHGYNKFNGGGRIAGTARWFDSIGMKPGKLQALLAASTEVGAGLLLALGLFTPLAGAAFVALMAVASYTVHRGHGFFVTGNGWEYNLVLATIGVALAATGPGRWSVDHAIGIDVWNGWWAPAIAAVGGLAAAAALLGLFFRPPIAVHSGDTV</sequence>
<keyword evidence="5 7" id="KW-1133">Transmembrane helix</keyword>
<feature type="transmembrane region" description="Helical" evidence="7">
    <location>
        <begin position="140"/>
        <end position="162"/>
    </location>
</feature>
<dbReference type="PANTHER" id="PTHR33452">
    <property type="entry name" value="OXIDOREDUCTASE CATD-RELATED"/>
    <property type="match status" value="1"/>
</dbReference>